<keyword evidence="3" id="KW-0540">Nuclease</keyword>
<comment type="similarity">
    <text evidence="1">Belongs to the YoeB family.</text>
</comment>
<dbReference type="PANTHER" id="PTHR38039:SF1">
    <property type="entry name" value="TOXIN YOEB"/>
    <property type="match status" value="1"/>
</dbReference>
<protein>
    <recommendedName>
        <fullName evidence="6">Putative mRNA interferase YoeB</fullName>
    </recommendedName>
</protein>
<evidence type="ECO:0000256" key="6">
    <source>
        <dbReference type="ARBA" id="ARBA00030388"/>
    </source>
</evidence>
<dbReference type="Gene3D" id="3.30.2310.20">
    <property type="entry name" value="RelE-like"/>
    <property type="match status" value="1"/>
</dbReference>
<dbReference type="Proteomes" id="UP000501128">
    <property type="component" value="Chromosome"/>
</dbReference>
<dbReference type="AlphaFoldDB" id="A0A7L5DMT9"/>
<dbReference type="GO" id="GO:0006401">
    <property type="term" value="P:RNA catabolic process"/>
    <property type="evidence" value="ECO:0007669"/>
    <property type="project" value="InterPro"/>
</dbReference>
<dbReference type="GO" id="GO:0016787">
    <property type="term" value="F:hydrolase activity"/>
    <property type="evidence" value="ECO:0007669"/>
    <property type="project" value="UniProtKB-KW"/>
</dbReference>
<evidence type="ECO:0000256" key="1">
    <source>
        <dbReference type="ARBA" id="ARBA00008172"/>
    </source>
</evidence>
<gene>
    <name evidence="7" type="ORF">HH216_00545</name>
</gene>
<dbReference type="GO" id="GO:0004519">
    <property type="term" value="F:endonuclease activity"/>
    <property type="evidence" value="ECO:0007669"/>
    <property type="project" value="UniProtKB-KW"/>
</dbReference>
<evidence type="ECO:0000256" key="5">
    <source>
        <dbReference type="ARBA" id="ARBA00022801"/>
    </source>
</evidence>
<dbReference type="RefSeq" id="WP_169549014.1">
    <property type="nucleotide sequence ID" value="NZ_CP051677.1"/>
</dbReference>
<dbReference type="SUPFAM" id="SSF143011">
    <property type="entry name" value="RelE-like"/>
    <property type="match status" value="1"/>
</dbReference>
<dbReference type="EMBL" id="CP051677">
    <property type="protein sequence ID" value="QJD77070.1"/>
    <property type="molecule type" value="Genomic_DNA"/>
</dbReference>
<proteinExistence type="inferred from homology"/>
<evidence type="ECO:0000313" key="8">
    <source>
        <dbReference type="Proteomes" id="UP000501128"/>
    </source>
</evidence>
<organism evidence="7 8">
    <name type="scientific">Spirosoma rhododendri</name>
    <dbReference type="NCBI Taxonomy" id="2728024"/>
    <lineage>
        <taxon>Bacteria</taxon>
        <taxon>Pseudomonadati</taxon>
        <taxon>Bacteroidota</taxon>
        <taxon>Cytophagia</taxon>
        <taxon>Cytophagales</taxon>
        <taxon>Cytophagaceae</taxon>
        <taxon>Spirosoma</taxon>
    </lineage>
</organism>
<reference evidence="7 8" key="1">
    <citation type="submission" date="2020-04" db="EMBL/GenBank/DDBJ databases">
        <title>Genome sequencing of novel species.</title>
        <authorList>
            <person name="Heo J."/>
            <person name="Kim S.-J."/>
            <person name="Kim J.-S."/>
            <person name="Hong S.-B."/>
            <person name="Kwon S.-W."/>
        </authorList>
    </citation>
    <scope>NUCLEOTIDE SEQUENCE [LARGE SCALE GENOMIC DNA]</scope>
    <source>
        <strain evidence="7 8">CJU-R4</strain>
    </source>
</reference>
<keyword evidence="8" id="KW-1185">Reference proteome</keyword>
<evidence type="ECO:0000313" key="7">
    <source>
        <dbReference type="EMBL" id="QJD77070.1"/>
    </source>
</evidence>
<name>A0A7L5DMT9_9BACT</name>
<dbReference type="PANTHER" id="PTHR38039">
    <property type="entry name" value="TOXIN YOEB"/>
    <property type="match status" value="1"/>
</dbReference>
<dbReference type="NCBIfam" id="TIGR02116">
    <property type="entry name" value="toxin_Txe_YoeB"/>
    <property type="match status" value="1"/>
</dbReference>
<accession>A0A7L5DMT9</accession>
<sequence length="87" mass="10317">MPRNVEFSPEAFDELKEWLQVDSKMAKKILDLIETCTRTPFEGIGKPEGLKGNLKGYWSRRINLEHRLVYRVTDERIYVFSCHGHYE</sequence>
<keyword evidence="2" id="KW-1277">Toxin-antitoxin system</keyword>
<evidence type="ECO:0000256" key="3">
    <source>
        <dbReference type="ARBA" id="ARBA00022722"/>
    </source>
</evidence>
<dbReference type="Pfam" id="PF06769">
    <property type="entry name" value="YoeB_toxin"/>
    <property type="match status" value="1"/>
</dbReference>
<dbReference type="InterPro" id="IPR035093">
    <property type="entry name" value="RelE/ParE_toxin_dom_sf"/>
</dbReference>
<evidence type="ECO:0000256" key="2">
    <source>
        <dbReference type="ARBA" id="ARBA00022649"/>
    </source>
</evidence>
<dbReference type="GO" id="GO:0045892">
    <property type="term" value="P:negative regulation of DNA-templated transcription"/>
    <property type="evidence" value="ECO:0007669"/>
    <property type="project" value="TreeGrafter"/>
</dbReference>
<keyword evidence="5" id="KW-0378">Hydrolase</keyword>
<dbReference type="InterPro" id="IPR009614">
    <property type="entry name" value="YoeB_toxin"/>
</dbReference>
<dbReference type="KEGG" id="srho:HH216_00545"/>
<evidence type="ECO:0000256" key="4">
    <source>
        <dbReference type="ARBA" id="ARBA00022759"/>
    </source>
</evidence>
<keyword evidence="4" id="KW-0255">Endonuclease</keyword>